<keyword evidence="2" id="KW-1185">Reference proteome</keyword>
<name>A0A0F4GPR9_9PEZI</name>
<protein>
    <submittedName>
        <fullName evidence="1">Uncharacterized protein</fullName>
    </submittedName>
</protein>
<evidence type="ECO:0000313" key="1">
    <source>
        <dbReference type="EMBL" id="KJX98200.1"/>
    </source>
</evidence>
<organism evidence="1 2">
    <name type="scientific">Zymoseptoria brevis</name>
    <dbReference type="NCBI Taxonomy" id="1047168"/>
    <lineage>
        <taxon>Eukaryota</taxon>
        <taxon>Fungi</taxon>
        <taxon>Dikarya</taxon>
        <taxon>Ascomycota</taxon>
        <taxon>Pezizomycotina</taxon>
        <taxon>Dothideomycetes</taxon>
        <taxon>Dothideomycetidae</taxon>
        <taxon>Mycosphaerellales</taxon>
        <taxon>Mycosphaerellaceae</taxon>
        <taxon>Zymoseptoria</taxon>
    </lineage>
</organism>
<dbReference type="Proteomes" id="UP000033647">
    <property type="component" value="Unassembled WGS sequence"/>
</dbReference>
<comment type="caution">
    <text evidence="1">The sequence shown here is derived from an EMBL/GenBank/DDBJ whole genome shotgun (WGS) entry which is preliminary data.</text>
</comment>
<dbReference type="AlphaFoldDB" id="A0A0F4GPR9"/>
<dbReference type="OrthoDB" id="5282002at2759"/>
<evidence type="ECO:0000313" key="2">
    <source>
        <dbReference type="Proteomes" id="UP000033647"/>
    </source>
</evidence>
<accession>A0A0F4GPR9</accession>
<gene>
    <name evidence="1" type="ORF">TI39_contig428g00015</name>
</gene>
<proteinExistence type="predicted"/>
<dbReference type="EMBL" id="LAFY01000420">
    <property type="protein sequence ID" value="KJX98200.1"/>
    <property type="molecule type" value="Genomic_DNA"/>
</dbReference>
<reference evidence="1 2" key="1">
    <citation type="submission" date="2015-03" db="EMBL/GenBank/DDBJ databases">
        <title>RNA-seq based gene annotation and comparative genomics of four Zymoseptoria species reveal species-specific pathogenicity related genes and transposable element activity.</title>
        <authorList>
            <person name="Grandaubert J."/>
            <person name="Bhattacharyya A."/>
            <person name="Stukenbrock E.H."/>
        </authorList>
    </citation>
    <scope>NUCLEOTIDE SEQUENCE [LARGE SCALE GENOMIC DNA]</scope>
    <source>
        <strain evidence="1 2">Zb18110</strain>
    </source>
</reference>
<dbReference type="STRING" id="1047168.A0A0F4GPR9"/>
<sequence>MDDGLLLPFGADRSDFVVPNPSFFESPWWTMPEDADPRTGWDNAEILATPFAASNDLYGKIHSHVQSWLKKFHRQVHSRNIDLHFTCLAPKGLADHLVGSEAFARIDATTYADSHLQSGQSIDTLLGLFTPLLQAPHINPDATLLTLHREGVASMVKENRLPQTQKLTEMMHTMLLSRPVPRDDMSDSSSAYDVRFVLSKEGIKHVRDVDAWFAEYMKEHRFVDAAKKVGMAMRESHTIVEKWPTKLKRDIMDMYAAQEEYQALRASGLRGDERYIEWKRTAWPTEEGS</sequence>